<protein>
    <submittedName>
        <fullName evidence="4">Bicaudal D-related protein homolog</fullName>
    </submittedName>
</protein>
<dbReference type="KEGG" id="ccin:107266938"/>
<accession>A0AAJ7W034</accession>
<evidence type="ECO:0000313" key="4">
    <source>
        <dbReference type="RefSeq" id="XP_024939603.1"/>
    </source>
</evidence>
<dbReference type="GeneID" id="107266938"/>
<dbReference type="Proteomes" id="UP000694920">
    <property type="component" value="Unplaced"/>
</dbReference>
<evidence type="ECO:0000256" key="1">
    <source>
        <dbReference type="ARBA" id="ARBA00023054"/>
    </source>
</evidence>
<name>A0AAJ7W034_CEPCN</name>
<gene>
    <name evidence="4" type="primary">LOC107266938</name>
</gene>
<feature type="coiled-coil region" evidence="2">
    <location>
        <begin position="372"/>
        <end position="437"/>
    </location>
</feature>
<feature type="coiled-coil region" evidence="2">
    <location>
        <begin position="470"/>
        <end position="504"/>
    </location>
</feature>
<dbReference type="PANTHER" id="PTHR32123:SF13">
    <property type="entry name" value="BICAUDAL D-RELATED PROTEIN HOMOLOG"/>
    <property type="match status" value="1"/>
</dbReference>
<proteinExistence type="predicted"/>
<organism evidence="3 4">
    <name type="scientific">Cephus cinctus</name>
    <name type="common">Wheat stem sawfly</name>
    <dbReference type="NCBI Taxonomy" id="211228"/>
    <lineage>
        <taxon>Eukaryota</taxon>
        <taxon>Metazoa</taxon>
        <taxon>Ecdysozoa</taxon>
        <taxon>Arthropoda</taxon>
        <taxon>Hexapoda</taxon>
        <taxon>Insecta</taxon>
        <taxon>Pterygota</taxon>
        <taxon>Neoptera</taxon>
        <taxon>Endopterygota</taxon>
        <taxon>Hymenoptera</taxon>
        <taxon>Cephoidea</taxon>
        <taxon>Cephidae</taxon>
        <taxon>Cephus</taxon>
    </lineage>
</organism>
<reference evidence="4" key="1">
    <citation type="submission" date="2025-08" db="UniProtKB">
        <authorList>
            <consortium name="RefSeq"/>
        </authorList>
    </citation>
    <scope>IDENTIFICATION</scope>
</reference>
<evidence type="ECO:0000313" key="3">
    <source>
        <dbReference type="Proteomes" id="UP000694920"/>
    </source>
</evidence>
<dbReference type="InterPro" id="IPR051149">
    <property type="entry name" value="Spindly/BICDR_Dynein_Adapter"/>
</dbReference>
<dbReference type="PANTHER" id="PTHR32123">
    <property type="entry name" value="BICD FAMILY-LIKE CARGO ADAPTER"/>
    <property type="match status" value="1"/>
</dbReference>
<dbReference type="RefSeq" id="XP_024939603.1">
    <property type="nucleotide sequence ID" value="XM_025083835.1"/>
</dbReference>
<feature type="coiled-coil region" evidence="2">
    <location>
        <begin position="55"/>
        <end position="262"/>
    </location>
</feature>
<keyword evidence="1 2" id="KW-0175">Coiled coil</keyword>
<dbReference type="AlphaFoldDB" id="A0AAJ7W034"/>
<keyword evidence="3" id="KW-1185">Reference proteome</keyword>
<sequence length="547" mass="62252">MLPRKEGHLEPYALEDMISDLQARRNSFDHEDVPADPLELLKQRERDLVLAAELGKALLERNQELTRQSEALTEEYASKLESLEQERHLLRRRLEEARGESEARALELQSDVEALRSQLEEQTERARRAEREQATLVSELTAQNTRLADQLREAAKQEEQLLLEVKVLREKCTLRNTTLQDHVSSLELLRDEVQLVSAQRTELERRTLELREERARAVAALEEAEERAAALERLGHQAEHRARIAEQERDELASALANIEAERRGRSGSIPKTPRSLQAEMECEESGSSLGEQEDLRAEVIRACKRMRELCTHLRRGEDDSGLQSDCDESMLVIVNGTEAEANCPGALAELTEEIFRLALSGRGAPGELGLAVELHRVREELEHTKEQLKQSQEELKRRGETLLETTSKLSVCEAELRGVKEERDRARGDIEDSELTKDEILAQAYQVRDQAVARKNRAEVELARTRIDVLQANSQLMEAIQQKVELSQQLEQWQMDMQALLDEQVRSKLMPSNGALTCTNNEGSDIVVPARKKRNTSSSKKIFGFF</sequence>
<evidence type="ECO:0000256" key="2">
    <source>
        <dbReference type="SAM" id="Coils"/>
    </source>
</evidence>